<comment type="caution">
    <text evidence="1">The sequence shown here is derived from an EMBL/GenBank/DDBJ whole genome shotgun (WGS) entry which is preliminary data.</text>
</comment>
<sequence length="81" mass="9421">MEEMEAAMTEMTDELIEKPQDIRTREKTIEELSLMNLPSEMAMVNDEGVELTNISENMRSELVEKEREMSALTDELELVRL</sequence>
<dbReference type="Proteomes" id="UP000486351">
    <property type="component" value="Unassembled WGS sequence"/>
</dbReference>
<organism evidence="1 2">
    <name type="scientific">Phytophthora fragariae</name>
    <dbReference type="NCBI Taxonomy" id="53985"/>
    <lineage>
        <taxon>Eukaryota</taxon>
        <taxon>Sar</taxon>
        <taxon>Stramenopiles</taxon>
        <taxon>Oomycota</taxon>
        <taxon>Peronosporomycetes</taxon>
        <taxon>Peronosporales</taxon>
        <taxon>Peronosporaceae</taxon>
        <taxon>Phytophthora</taxon>
    </lineage>
</organism>
<evidence type="ECO:0000313" key="1">
    <source>
        <dbReference type="EMBL" id="KAE9339887.1"/>
    </source>
</evidence>
<reference evidence="1 2" key="1">
    <citation type="submission" date="2018-09" db="EMBL/GenBank/DDBJ databases">
        <title>Genomic investigation of the strawberry pathogen Phytophthora fragariae indicates pathogenicity is determined by transcriptional variation in three key races.</title>
        <authorList>
            <person name="Adams T.M."/>
            <person name="Armitage A.D."/>
            <person name="Sobczyk M.K."/>
            <person name="Bates H.J."/>
            <person name="Dunwell J.M."/>
            <person name="Nellist C.F."/>
            <person name="Harrison R.J."/>
        </authorList>
    </citation>
    <scope>NUCLEOTIDE SEQUENCE [LARGE SCALE GENOMIC DNA]</scope>
    <source>
        <strain evidence="1 2">NOV-77</strain>
    </source>
</reference>
<accession>A0A6G0RRK0</accession>
<name>A0A6G0RRK0_9STRA</name>
<evidence type="ECO:0000313" key="2">
    <source>
        <dbReference type="Proteomes" id="UP000486351"/>
    </source>
</evidence>
<proteinExistence type="predicted"/>
<dbReference type="EMBL" id="QXFY01000605">
    <property type="protein sequence ID" value="KAE9339887.1"/>
    <property type="molecule type" value="Genomic_DNA"/>
</dbReference>
<dbReference type="AlphaFoldDB" id="A0A6G0RRK0"/>
<protein>
    <submittedName>
        <fullName evidence="1">Uncharacterized protein</fullName>
    </submittedName>
</protein>
<gene>
    <name evidence="1" type="ORF">PF008_g11358</name>
</gene>